<gene>
    <name evidence="1" type="ORF">Ahy_B04g070575</name>
</gene>
<accession>A0A444ZHZ7</accession>
<proteinExistence type="predicted"/>
<dbReference type="AlphaFoldDB" id="A0A444ZHZ7"/>
<dbReference type="Proteomes" id="UP000289738">
    <property type="component" value="Chromosome B04"/>
</dbReference>
<name>A0A444ZHZ7_ARAHY</name>
<evidence type="ECO:0000313" key="2">
    <source>
        <dbReference type="Proteomes" id="UP000289738"/>
    </source>
</evidence>
<evidence type="ECO:0000313" key="1">
    <source>
        <dbReference type="EMBL" id="RYR13743.1"/>
    </source>
</evidence>
<comment type="caution">
    <text evidence="1">The sequence shown here is derived from an EMBL/GenBank/DDBJ whole genome shotgun (WGS) entry which is preliminary data.</text>
</comment>
<keyword evidence="2" id="KW-1185">Reference proteome</keyword>
<sequence length="78" mass="9125">MMQDICQGRDHLTIWLHSDIKKELDVHFSTDEGFKRHRLTNRTSRTLSRSSKYTGGLATFMKMKSKLSKSLEHEKTLT</sequence>
<organism evidence="1 2">
    <name type="scientific">Arachis hypogaea</name>
    <name type="common">Peanut</name>
    <dbReference type="NCBI Taxonomy" id="3818"/>
    <lineage>
        <taxon>Eukaryota</taxon>
        <taxon>Viridiplantae</taxon>
        <taxon>Streptophyta</taxon>
        <taxon>Embryophyta</taxon>
        <taxon>Tracheophyta</taxon>
        <taxon>Spermatophyta</taxon>
        <taxon>Magnoliopsida</taxon>
        <taxon>eudicotyledons</taxon>
        <taxon>Gunneridae</taxon>
        <taxon>Pentapetalae</taxon>
        <taxon>rosids</taxon>
        <taxon>fabids</taxon>
        <taxon>Fabales</taxon>
        <taxon>Fabaceae</taxon>
        <taxon>Papilionoideae</taxon>
        <taxon>50 kb inversion clade</taxon>
        <taxon>dalbergioids sensu lato</taxon>
        <taxon>Dalbergieae</taxon>
        <taxon>Pterocarpus clade</taxon>
        <taxon>Arachis</taxon>
    </lineage>
</organism>
<protein>
    <submittedName>
        <fullName evidence="1">Uncharacterized protein</fullName>
    </submittedName>
</protein>
<reference evidence="1 2" key="1">
    <citation type="submission" date="2019-01" db="EMBL/GenBank/DDBJ databases">
        <title>Sequencing of cultivated peanut Arachis hypogaea provides insights into genome evolution and oil improvement.</title>
        <authorList>
            <person name="Chen X."/>
        </authorList>
    </citation>
    <scope>NUCLEOTIDE SEQUENCE [LARGE SCALE GENOMIC DNA]</scope>
    <source>
        <strain evidence="2">cv. Fuhuasheng</strain>
        <tissue evidence="1">Leaves</tissue>
    </source>
</reference>
<dbReference type="EMBL" id="SDMP01000014">
    <property type="protein sequence ID" value="RYR13743.1"/>
    <property type="molecule type" value="Genomic_DNA"/>
</dbReference>